<evidence type="ECO:0000256" key="5">
    <source>
        <dbReference type="ARBA" id="ARBA00023136"/>
    </source>
</evidence>
<organism evidence="7 8">
    <name type="scientific">Acidisarcina polymorpha</name>
    <dbReference type="NCBI Taxonomy" id="2211140"/>
    <lineage>
        <taxon>Bacteria</taxon>
        <taxon>Pseudomonadati</taxon>
        <taxon>Acidobacteriota</taxon>
        <taxon>Terriglobia</taxon>
        <taxon>Terriglobales</taxon>
        <taxon>Acidobacteriaceae</taxon>
        <taxon>Acidisarcina</taxon>
    </lineage>
</organism>
<feature type="transmembrane region" description="Helical" evidence="6">
    <location>
        <begin position="189"/>
        <end position="207"/>
    </location>
</feature>
<feature type="transmembrane region" description="Helical" evidence="6">
    <location>
        <begin position="134"/>
        <end position="154"/>
    </location>
</feature>
<accession>A0A2Z5G5W6</accession>
<dbReference type="AlphaFoldDB" id="A0A2Z5G5W6"/>
<evidence type="ECO:0000313" key="8">
    <source>
        <dbReference type="Proteomes" id="UP000253606"/>
    </source>
</evidence>
<reference evidence="7 8" key="1">
    <citation type="journal article" date="2018" name="Front. Microbiol.">
        <title>Hydrolytic Capabilities as a Key to Environmental Success: Chitinolytic and Cellulolytic Acidobacteria From Acidic Sub-arctic Soils and Boreal Peatlands.</title>
        <authorList>
            <person name="Belova S.E."/>
            <person name="Ravin N.V."/>
            <person name="Pankratov T.A."/>
            <person name="Rakitin A.L."/>
            <person name="Ivanova A.A."/>
            <person name="Beletsky A.V."/>
            <person name="Mardanov A.V."/>
            <person name="Sinninghe Damste J.S."/>
            <person name="Dedysh S.N."/>
        </authorList>
    </citation>
    <scope>NUCLEOTIDE SEQUENCE [LARGE SCALE GENOMIC DNA]</scope>
    <source>
        <strain evidence="7 8">SBC82</strain>
    </source>
</reference>
<keyword evidence="8" id="KW-1185">Reference proteome</keyword>
<feature type="transmembrane region" description="Helical" evidence="6">
    <location>
        <begin position="93"/>
        <end position="114"/>
    </location>
</feature>
<evidence type="ECO:0000256" key="2">
    <source>
        <dbReference type="ARBA" id="ARBA00022475"/>
    </source>
</evidence>
<sequence length="512" mass="56613">MESLRRILKMLIAFVTGQGVTVFSQLLIPPLFLHRSANGIVVYGEWITLSAAVSYFGSLNFGVQTYAANQMSIHRNRGELEECKRVQASALRLLQWMMLALLPIAGLIALLPVARWLHLRTIGGREAKLVLELFVAQIFALMVFSLFANSFMAVNRAHRGTNWNNGLRLASAAVLAVLIWRRASFASMAASQVSMTVLFGLLLMLDLHRTAPELVPSPRYASNEVMRGMLKPSWHFTVLSLTGFLTWQAPILLMQRVLGPAAVAVFALTRTVFTMSRQALAVASYSIGPEITSLVGRKDWKQLRRLYDLSERIVLLLVPTVSVATLLASPWLLAVWLHRRSLYEPGLCMLMALTSAAMGIKEHKYQFQSSSNQHADLSKVLFLAYGAVLLVSAITMRYFGVLGFMIAWLVAETAQTIAIVRMNKKMFPADYGITAKPILRLTGVLSIVFAGAVYPAFQAPQESLPIILIVAVLYTLATALLCYWVFGVSEVTQLVLGRWRHKSVAASASQVG</sequence>
<dbReference type="GO" id="GO:0005886">
    <property type="term" value="C:plasma membrane"/>
    <property type="evidence" value="ECO:0007669"/>
    <property type="project" value="UniProtKB-SubCell"/>
</dbReference>
<feature type="transmembrane region" description="Helical" evidence="6">
    <location>
        <begin position="313"/>
        <end position="336"/>
    </location>
</feature>
<name>A0A2Z5G5W6_9BACT</name>
<keyword evidence="4 6" id="KW-1133">Transmembrane helix</keyword>
<evidence type="ECO:0000313" key="7">
    <source>
        <dbReference type="EMBL" id="AXC14134.1"/>
    </source>
</evidence>
<gene>
    <name evidence="7" type="ORF">ACPOL_4872</name>
</gene>
<dbReference type="Proteomes" id="UP000253606">
    <property type="component" value="Chromosome"/>
</dbReference>
<feature type="transmembrane region" description="Helical" evidence="6">
    <location>
        <begin position="463"/>
        <end position="486"/>
    </location>
</feature>
<proteinExistence type="predicted"/>
<evidence type="ECO:0000256" key="3">
    <source>
        <dbReference type="ARBA" id="ARBA00022692"/>
    </source>
</evidence>
<dbReference type="PANTHER" id="PTHR30250">
    <property type="entry name" value="PST FAMILY PREDICTED COLANIC ACID TRANSPORTER"/>
    <property type="match status" value="1"/>
</dbReference>
<keyword evidence="5 6" id="KW-0472">Membrane</keyword>
<keyword evidence="3 6" id="KW-0812">Transmembrane</keyword>
<evidence type="ECO:0000256" key="1">
    <source>
        <dbReference type="ARBA" id="ARBA00004651"/>
    </source>
</evidence>
<feature type="transmembrane region" description="Helical" evidence="6">
    <location>
        <begin position="438"/>
        <end position="457"/>
    </location>
</feature>
<evidence type="ECO:0000256" key="6">
    <source>
        <dbReference type="SAM" id="Phobius"/>
    </source>
</evidence>
<protein>
    <submittedName>
        <fullName evidence="7">Putative flippase</fullName>
    </submittedName>
</protein>
<keyword evidence="2" id="KW-1003">Cell membrane</keyword>
<dbReference type="InterPro" id="IPR050833">
    <property type="entry name" value="Poly_Biosynth_Transport"/>
</dbReference>
<feature type="transmembrane region" description="Helical" evidence="6">
    <location>
        <begin position="7"/>
        <end position="28"/>
    </location>
</feature>
<dbReference type="KEGG" id="abas:ACPOL_4872"/>
<dbReference type="PANTHER" id="PTHR30250:SF26">
    <property type="entry name" value="PSMA PROTEIN"/>
    <property type="match status" value="1"/>
</dbReference>
<comment type="subcellular location">
    <subcellularLocation>
        <location evidence="1">Cell membrane</location>
        <topology evidence="1">Multi-pass membrane protein</topology>
    </subcellularLocation>
</comment>
<dbReference type="EMBL" id="CP030840">
    <property type="protein sequence ID" value="AXC14134.1"/>
    <property type="molecule type" value="Genomic_DNA"/>
</dbReference>
<feature type="transmembrane region" description="Helical" evidence="6">
    <location>
        <begin position="40"/>
        <end position="63"/>
    </location>
</feature>
<evidence type="ECO:0000256" key="4">
    <source>
        <dbReference type="ARBA" id="ARBA00022989"/>
    </source>
</evidence>
<feature type="transmembrane region" description="Helical" evidence="6">
    <location>
        <begin position="253"/>
        <end position="273"/>
    </location>
</feature>